<keyword evidence="4 9" id="KW-0028">Amino-acid biosynthesis</keyword>
<evidence type="ECO:0000313" key="11">
    <source>
        <dbReference type="EMBL" id="TDT16703.1"/>
    </source>
</evidence>
<dbReference type="Pfam" id="PF00290">
    <property type="entry name" value="Trp_syntA"/>
    <property type="match status" value="1"/>
</dbReference>
<dbReference type="Proteomes" id="UP000294558">
    <property type="component" value="Unassembled WGS sequence"/>
</dbReference>
<dbReference type="RefSeq" id="WP_133869050.1">
    <property type="nucleotide sequence ID" value="NZ_SOAU01000001.1"/>
</dbReference>
<comment type="function">
    <text evidence="1 9">The alpha subunit is responsible for the aldol cleavage of indoleglycerol phosphate to indole and glyceraldehyde 3-phosphate.</text>
</comment>
<comment type="catalytic activity">
    <reaction evidence="8 9">
        <text>(1S,2R)-1-C-(indol-3-yl)glycerol 3-phosphate + L-serine = D-glyceraldehyde 3-phosphate + L-tryptophan + H2O</text>
        <dbReference type="Rhea" id="RHEA:10532"/>
        <dbReference type="ChEBI" id="CHEBI:15377"/>
        <dbReference type="ChEBI" id="CHEBI:33384"/>
        <dbReference type="ChEBI" id="CHEBI:57912"/>
        <dbReference type="ChEBI" id="CHEBI:58866"/>
        <dbReference type="ChEBI" id="CHEBI:59776"/>
        <dbReference type="EC" id="4.2.1.20"/>
    </reaction>
</comment>
<evidence type="ECO:0000256" key="6">
    <source>
        <dbReference type="ARBA" id="ARBA00023141"/>
    </source>
</evidence>
<evidence type="ECO:0000256" key="10">
    <source>
        <dbReference type="RuleBase" id="RU003662"/>
    </source>
</evidence>
<evidence type="ECO:0000256" key="7">
    <source>
        <dbReference type="ARBA" id="ARBA00023239"/>
    </source>
</evidence>
<dbReference type="InterPro" id="IPR011060">
    <property type="entry name" value="RibuloseP-bd_barrel"/>
</dbReference>
<proteinExistence type="inferred from homology"/>
<comment type="similarity">
    <text evidence="9 10">Belongs to the TrpA family.</text>
</comment>
<evidence type="ECO:0000256" key="3">
    <source>
        <dbReference type="ARBA" id="ARBA00011270"/>
    </source>
</evidence>
<dbReference type="NCBIfam" id="TIGR00262">
    <property type="entry name" value="trpA"/>
    <property type="match status" value="1"/>
</dbReference>
<evidence type="ECO:0000256" key="2">
    <source>
        <dbReference type="ARBA" id="ARBA00004733"/>
    </source>
</evidence>
<name>A0A4R7I2E3_9ACTN</name>
<evidence type="ECO:0000256" key="1">
    <source>
        <dbReference type="ARBA" id="ARBA00003365"/>
    </source>
</evidence>
<comment type="subunit">
    <text evidence="3 9">Tetramer of two alpha and two beta chains.</text>
</comment>
<comment type="caution">
    <text evidence="11">The sequence shown here is derived from an EMBL/GenBank/DDBJ whole genome shotgun (WGS) entry which is preliminary data.</text>
</comment>
<dbReference type="InterPro" id="IPR002028">
    <property type="entry name" value="Trp_synthase_suA"/>
</dbReference>
<evidence type="ECO:0000256" key="8">
    <source>
        <dbReference type="ARBA" id="ARBA00049047"/>
    </source>
</evidence>
<feature type="active site" description="Proton acceptor" evidence="9">
    <location>
        <position position="50"/>
    </location>
</feature>
<feature type="active site" description="Proton acceptor" evidence="9">
    <location>
        <position position="61"/>
    </location>
</feature>
<gene>
    <name evidence="9" type="primary">trpA</name>
    <name evidence="11" type="ORF">BDK89_2297</name>
</gene>
<keyword evidence="12" id="KW-1185">Reference proteome</keyword>
<protein>
    <recommendedName>
        <fullName evidence="9">Tryptophan synthase alpha chain</fullName>
        <ecNumber evidence="9">4.2.1.20</ecNumber>
    </recommendedName>
</protein>
<reference evidence="11 12" key="1">
    <citation type="submission" date="2019-03" db="EMBL/GenBank/DDBJ databases">
        <title>Sequencing the genomes of 1000 actinobacteria strains.</title>
        <authorList>
            <person name="Klenk H.-P."/>
        </authorList>
    </citation>
    <scope>NUCLEOTIDE SEQUENCE [LARGE SCALE GENOMIC DNA]</scope>
    <source>
        <strain evidence="11 12">DSM 18936</strain>
    </source>
</reference>
<dbReference type="InterPro" id="IPR018204">
    <property type="entry name" value="Trp_synthase_alpha_AS"/>
</dbReference>
<dbReference type="PROSITE" id="PS00167">
    <property type="entry name" value="TRP_SYNTHASE_ALPHA"/>
    <property type="match status" value="1"/>
</dbReference>
<evidence type="ECO:0000256" key="4">
    <source>
        <dbReference type="ARBA" id="ARBA00022605"/>
    </source>
</evidence>
<comment type="pathway">
    <text evidence="2 9">Amino-acid biosynthesis; L-tryptophan biosynthesis; L-tryptophan from chorismate: step 5/5.</text>
</comment>
<dbReference type="UniPathway" id="UPA00035">
    <property type="reaction ID" value="UER00044"/>
</dbReference>
<dbReference type="PANTHER" id="PTHR43406:SF1">
    <property type="entry name" value="TRYPTOPHAN SYNTHASE ALPHA CHAIN, CHLOROPLASTIC"/>
    <property type="match status" value="1"/>
</dbReference>
<dbReference type="FunFam" id="3.20.20.70:FF:000037">
    <property type="entry name" value="Tryptophan synthase alpha chain"/>
    <property type="match status" value="1"/>
</dbReference>
<evidence type="ECO:0000256" key="9">
    <source>
        <dbReference type="HAMAP-Rule" id="MF_00131"/>
    </source>
</evidence>
<keyword evidence="7 9" id="KW-0456">Lyase</keyword>
<dbReference type="InterPro" id="IPR013785">
    <property type="entry name" value="Aldolase_TIM"/>
</dbReference>
<dbReference type="GO" id="GO:0005829">
    <property type="term" value="C:cytosol"/>
    <property type="evidence" value="ECO:0007669"/>
    <property type="project" value="TreeGrafter"/>
</dbReference>
<evidence type="ECO:0000313" key="12">
    <source>
        <dbReference type="Proteomes" id="UP000294558"/>
    </source>
</evidence>
<dbReference type="HAMAP" id="MF_00131">
    <property type="entry name" value="Trp_synth_alpha"/>
    <property type="match status" value="1"/>
</dbReference>
<dbReference type="OrthoDB" id="9804578at2"/>
<keyword evidence="5 9" id="KW-0822">Tryptophan biosynthesis</keyword>
<dbReference type="AlphaFoldDB" id="A0A4R7I2E3"/>
<sequence length="260" mass="27885">MSETFGRIETEFRAKRDAGHKLLVPYITGGYPGWQDAIRACAAQGADAVEIGIPFSDPVMDGPVIQQASQAALDRGATPQSVLDEVPRLDVEIPLLVMTYYNLVHHDGHRRFAHRLVEAGVSGCILPDLPLEESEPWTRAADHEGVETVMLAAPTAPDDRLPRVAARARGFLYSVGLLGVTGERDELAATATALAGRLKAITEVPVLVGVGVSNAEQAYEATRVADGVIQGASMMRRLIDQGPDAVGEYVAEVRASIDRH</sequence>
<dbReference type="GO" id="GO:0004834">
    <property type="term" value="F:tryptophan synthase activity"/>
    <property type="evidence" value="ECO:0007669"/>
    <property type="project" value="UniProtKB-UniRule"/>
</dbReference>
<dbReference type="SUPFAM" id="SSF51366">
    <property type="entry name" value="Ribulose-phoshate binding barrel"/>
    <property type="match status" value="1"/>
</dbReference>
<accession>A0A4R7I2E3</accession>
<dbReference type="PANTHER" id="PTHR43406">
    <property type="entry name" value="TRYPTOPHAN SYNTHASE, ALPHA CHAIN"/>
    <property type="match status" value="1"/>
</dbReference>
<dbReference type="CDD" id="cd04724">
    <property type="entry name" value="Tryptophan_synthase_alpha"/>
    <property type="match status" value="1"/>
</dbReference>
<organism evidence="11 12">
    <name type="scientific">Ilumatobacter fluminis</name>
    <dbReference type="NCBI Taxonomy" id="467091"/>
    <lineage>
        <taxon>Bacteria</taxon>
        <taxon>Bacillati</taxon>
        <taxon>Actinomycetota</taxon>
        <taxon>Acidimicrobiia</taxon>
        <taxon>Acidimicrobiales</taxon>
        <taxon>Ilumatobacteraceae</taxon>
        <taxon>Ilumatobacter</taxon>
    </lineage>
</organism>
<dbReference type="EC" id="4.2.1.20" evidence="9"/>
<dbReference type="EMBL" id="SOAU01000001">
    <property type="protein sequence ID" value="TDT16703.1"/>
    <property type="molecule type" value="Genomic_DNA"/>
</dbReference>
<keyword evidence="6 9" id="KW-0057">Aromatic amino acid biosynthesis</keyword>
<dbReference type="Gene3D" id="3.20.20.70">
    <property type="entry name" value="Aldolase class I"/>
    <property type="match status" value="1"/>
</dbReference>
<evidence type="ECO:0000256" key="5">
    <source>
        <dbReference type="ARBA" id="ARBA00022822"/>
    </source>
</evidence>